<keyword evidence="4" id="KW-1185">Reference proteome</keyword>
<dbReference type="AlphaFoldDB" id="A0A1G9F9K1"/>
<feature type="transmembrane region" description="Helical" evidence="1">
    <location>
        <begin position="403"/>
        <end position="426"/>
    </location>
</feature>
<feature type="chain" id="PRO_5011484158" description="Fenitrothion hydrolase" evidence="2">
    <location>
        <begin position="26"/>
        <end position="465"/>
    </location>
</feature>
<feature type="transmembrane region" description="Helical" evidence="1">
    <location>
        <begin position="193"/>
        <end position="215"/>
    </location>
</feature>
<dbReference type="RefSeq" id="WP_245657090.1">
    <property type="nucleotide sequence ID" value="NZ_FNFV01000005.1"/>
</dbReference>
<dbReference type="Proteomes" id="UP000199328">
    <property type="component" value="Unassembled WGS sequence"/>
</dbReference>
<gene>
    <name evidence="3" type="ORF">SAMN05216257_10595</name>
</gene>
<evidence type="ECO:0000313" key="3">
    <source>
        <dbReference type="EMBL" id="SDK85040.1"/>
    </source>
</evidence>
<dbReference type="EMBL" id="FNFV01000005">
    <property type="protein sequence ID" value="SDK85040.1"/>
    <property type="molecule type" value="Genomic_DNA"/>
</dbReference>
<evidence type="ECO:0000313" key="4">
    <source>
        <dbReference type="Proteomes" id="UP000199328"/>
    </source>
</evidence>
<protein>
    <recommendedName>
        <fullName evidence="5">Fenitrothion hydrolase</fullName>
    </recommendedName>
</protein>
<feature type="signal peptide" evidence="2">
    <location>
        <begin position="1"/>
        <end position="25"/>
    </location>
</feature>
<organism evidence="3 4">
    <name type="scientific">Meinhardsimonia xiamenensis</name>
    <dbReference type="NCBI Taxonomy" id="990712"/>
    <lineage>
        <taxon>Bacteria</taxon>
        <taxon>Pseudomonadati</taxon>
        <taxon>Pseudomonadota</taxon>
        <taxon>Alphaproteobacteria</taxon>
        <taxon>Rhodobacterales</taxon>
        <taxon>Paracoccaceae</taxon>
        <taxon>Meinhardsimonia</taxon>
    </lineage>
</organism>
<feature type="transmembrane region" description="Helical" evidence="1">
    <location>
        <begin position="340"/>
        <end position="359"/>
    </location>
</feature>
<reference evidence="4" key="1">
    <citation type="submission" date="2016-10" db="EMBL/GenBank/DDBJ databases">
        <authorList>
            <person name="Varghese N."/>
            <person name="Submissions S."/>
        </authorList>
    </citation>
    <scope>NUCLEOTIDE SEQUENCE [LARGE SCALE GENOMIC DNA]</scope>
    <source>
        <strain evidence="4">CGMCC 1.10789</strain>
    </source>
</reference>
<name>A0A1G9F9K1_9RHOB</name>
<feature type="transmembrane region" description="Helical" evidence="1">
    <location>
        <begin position="114"/>
        <end position="135"/>
    </location>
</feature>
<feature type="transmembrane region" description="Helical" evidence="1">
    <location>
        <begin position="84"/>
        <end position="102"/>
    </location>
</feature>
<evidence type="ECO:0000256" key="1">
    <source>
        <dbReference type="SAM" id="Phobius"/>
    </source>
</evidence>
<keyword evidence="2" id="KW-0732">Signal</keyword>
<feature type="transmembrane region" description="Helical" evidence="1">
    <location>
        <begin position="438"/>
        <end position="460"/>
    </location>
</feature>
<evidence type="ECO:0000256" key="2">
    <source>
        <dbReference type="SAM" id="SignalP"/>
    </source>
</evidence>
<evidence type="ECO:0008006" key="5">
    <source>
        <dbReference type="Google" id="ProtNLM"/>
    </source>
</evidence>
<feature type="transmembrane region" description="Helical" evidence="1">
    <location>
        <begin position="41"/>
        <end position="63"/>
    </location>
</feature>
<keyword evidence="1" id="KW-1133">Transmembrane helix</keyword>
<accession>A0A1G9F9K1</accession>
<keyword evidence="1" id="KW-0472">Membrane</keyword>
<keyword evidence="1" id="KW-0812">Transmembrane</keyword>
<dbReference type="STRING" id="990712.SAMN05216257_10595"/>
<feature type="transmembrane region" description="Helical" evidence="1">
    <location>
        <begin position="163"/>
        <end position="181"/>
    </location>
</feature>
<proteinExistence type="predicted"/>
<feature type="transmembrane region" description="Helical" evidence="1">
    <location>
        <begin position="303"/>
        <end position="328"/>
    </location>
</feature>
<sequence>MRPLAAIAPALFAALCVLAPQTARAHATEQGFVLLLPTELYTAAGTAAVALTVLLVAFLPARAARSPFRPLALWRVRPMPGRGLVNAAATLLLLALIAAGWWGPRDPLENPLTLGVWTVWWVALVTLQGVLGDIWRWLNPFALPAALAARLGSGARRPWPRALGRWPGVVVFVAFAGFLMADPAPADPARLALAAAGYFAAVMLGAFLFGPRFVLSAEGIALAMRAYGRMGIFGRHRGRVALGLWGWKIAGARAPGLSLAVLPLVLLACGSFDGLNETFWWLAQLGINPLEFPGRSAVIWQNLVGLSLMNLALPLAFALTIGGGLWLAGRPVGWGQAFRLLAPSVLPIALGYHVAHYLTSFLVEGQYVLGVLSDPFHLGWDLLGLGHHHVTTGFFNTRDTVRLIFLTQAGAIVLGHVLAVLLAHALAVRLFGSSPRAALAQAPLAAFMVGYTLFGLWLLASPRGL</sequence>